<dbReference type="RefSeq" id="XP_060458288.1">
    <property type="nucleotide sequence ID" value="XM_060601834.1"/>
</dbReference>
<reference evidence="4" key="1">
    <citation type="journal article" date="2023" name="BMC Genomics">
        <title>Chromosome-level genome assemblies of Cutaneotrichosporon spp. (Trichosporonales, Basidiomycota) reveal imbalanced evolution between nucleotide sequences and chromosome synteny.</title>
        <authorList>
            <person name="Kobayashi Y."/>
            <person name="Kayamori A."/>
            <person name="Aoki K."/>
            <person name="Shiwa Y."/>
            <person name="Matsutani M."/>
            <person name="Fujita N."/>
            <person name="Sugita T."/>
            <person name="Iwasaki W."/>
            <person name="Tanaka N."/>
            <person name="Takashima M."/>
        </authorList>
    </citation>
    <scope>NUCLEOTIDE SEQUENCE</scope>
    <source>
        <strain evidence="4">HIS019</strain>
    </source>
</reference>
<protein>
    <recommendedName>
        <fullName evidence="3">C2H2-type domain-containing protein</fullName>
    </recommendedName>
</protein>
<dbReference type="GO" id="GO:0006355">
    <property type="term" value="P:regulation of DNA-templated transcription"/>
    <property type="evidence" value="ECO:0007669"/>
    <property type="project" value="InterPro"/>
</dbReference>
<dbReference type="AlphaFoldDB" id="A0AA48L6U3"/>
<feature type="compositionally biased region" description="Basic and acidic residues" evidence="2">
    <location>
        <begin position="45"/>
        <end position="55"/>
    </location>
</feature>
<dbReference type="InterPro" id="IPR013087">
    <property type="entry name" value="Znf_C2H2_type"/>
</dbReference>
<accession>A0AA48L6U3</accession>
<evidence type="ECO:0000256" key="2">
    <source>
        <dbReference type="SAM" id="MobiDB-lite"/>
    </source>
</evidence>
<evidence type="ECO:0000313" key="4">
    <source>
        <dbReference type="EMBL" id="BEI93023.1"/>
    </source>
</evidence>
<feature type="region of interest" description="Disordered" evidence="2">
    <location>
        <begin position="227"/>
        <end position="249"/>
    </location>
</feature>
<proteinExistence type="predicted"/>
<feature type="domain" description="C2H2-type" evidence="3">
    <location>
        <begin position="64"/>
        <end position="95"/>
    </location>
</feature>
<keyword evidence="1" id="KW-0863">Zinc-finger</keyword>
<keyword evidence="5" id="KW-1185">Reference proteome</keyword>
<dbReference type="PROSITE" id="PS50157">
    <property type="entry name" value="ZINC_FINGER_C2H2_2"/>
    <property type="match status" value="1"/>
</dbReference>
<evidence type="ECO:0000259" key="3">
    <source>
        <dbReference type="PROSITE" id="PS50157"/>
    </source>
</evidence>
<feature type="compositionally biased region" description="Polar residues" evidence="2">
    <location>
        <begin position="284"/>
        <end position="301"/>
    </location>
</feature>
<feature type="region of interest" description="Disordered" evidence="2">
    <location>
        <begin position="149"/>
        <end position="168"/>
    </location>
</feature>
<name>A0AA48L6U3_9TREE</name>
<dbReference type="Proteomes" id="UP001233271">
    <property type="component" value="Chromosome 5"/>
</dbReference>
<dbReference type="InterPro" id="IPR039327">
    <property type="entry name" value="CON7-like"/>
</dbReference>
<evidence type="ECO:0000256" key="1">
    <source>
        <dbReference type="PROSITE-ProRule" id="PRU00042"/>
    </source>
</evidence>
<keyword evidence="1" id="KW-0862">Zinc</keyword>
<feature type="region of interest" description="Disordered" evidence="2">
    <location>
        <begin position="34"/>
        <end position="55"/>
    </location>
</feature>
<dbReference type="EMBL" id="AP028216">
    <property type="protein sequence ID" value="BEI93023.1"/>
    <property type="molecule type" value="Genomic_DNA"/>
</dbReference>
<gene>
    <name evidence="4" type="ORF">CcaverHIS019_0506510</name>
</gene>
<dbReference type="GO" id="GO:0008270">
    <property type="term" value="F:zinc ion binding"/>
    <property type="evidence" value="ECO:0007669"/>
    <property type="project" value="UniProtKB-KW"/>
</dbReference>
<evidence type="ECO:0000313" key="5">
    <source>
        <dbReference type="Proteomes" id="UP001233271"/>
    </source>
</evidence>
<keyword evidence="1" id="KW-0479">Metal-binding</keyword>
<feature type="compositionally biased region" description="Low complexity" evidence="2">
    <location>
        <begin position="302"/>
        <end position="311"/>
    </location>
</feature>
<dbReference type="PROSITE" id="PS00028">
    <property type="entry name" value="ZINC_FINGER_C2H2_1"/>
    <property type="match status" value="1"/>
</dbReference>
<dbReference type="GeneID" id="85496893"/>
<dbReference type="PANTHER" id="PTHR36167">
    <property type="entry name" value="C2H2 FINGER DOMAIN TRANSCRIPTION FACTOR (EUROFUNG)-RELATED"/>
    <property type="match status" value="1"/>
</dbReference>
<feature type="compositionally biased region" description="Polar residues" evidence="2">
    <location>
        <begin position="1"/>
        <end position="10"/>
    </location>
</feature>
<feature type="region of interest" description="Disordered" evidence="2">
    <location>
        <begin position="1"/>
        <end position="21"/>
    </location>
</feature>
<sequence>MVGIYSNSMSIGGPQHPATNHQELGELNSQRQIQPVQPVYNSRPSHSDRPRRTRRRYEEVPRLYLCNWPDCDRGYSTLNHLNTHIGNKKHGSKRLPGEFQLLRAQLRAEARNRNTQATNVTFASEIASRIGTGPVSQHAHVVGTMEQNPHRHHEATHAQGGQHHPANPARVATGQYFDMPMANNFQFQLPVASAVGDPHTGHHYSDYNGQGYNLGTYAAMVPELHSRYESRSGDSSQRTSPTAPPSQWPTHAGYPASVAYAPFSASPSVYITVCPDDAKASWQHIPSDTSQTSSIPAMSSDTTRPTTATTAVDSPNGEYTSFAPHPSYNTLASYPFGPTCQRDN</sequence>
<dbReference type="PANTHER" id="PTHR36167:SF3">
    <property type="entry name" value="C2H2 FINGER DOMAIN TRANSCRIPTION FACTOR (EUROFUNG)-RELATED"/>
    <property type="match status" value="1"/>
</dbReference>
<organism evidence="4 5">
    <name type="scientific">Cutaneotrichosporon cavernicola</name>
    <dbReference type="NCBI Taxonomy" id="279322"/>
    <lineage>
        <taxon>Eukaryota</taxon>
        <taxon>Fungi</taxon>
        <taxon>Dikarya</taxon>
        <taxon>Basidiomycota</taxon>
        <taxon>Agaricomycotina</taxon>
        <taxon>Tremellomycetes</taxon>
        <taxon>Trichosporonales</taxon>
        <taxon>Trichosporonaceae</taxon>
        <taxon>Cutaneotrichosporon</taxon>
    </lineage>
</organism>
<feature type="region of interest" description="Disordered" evidence="2">
    <location>
        <begin position="283"/>
        <end position="324"/>
    </location>
</feature>
<dbReference type="KEGG" id="ccac:CcaHIS019_0506510"/>